<dbReference type="Gene3D" id="3.90.1150.10">
    <property type="entry name" value="Aspartate Aminotransferase, domain 1"/>
    <property type="match status" value="1"/>
</dbReference>
<dbReference type="Pfam" id="PF00282">
    <property type="entry name" value="Pyridoxal_deC"/>
    <property type="match status" value="1"/>
</dbReference>
<dbReference type="EMBL" id="JAZGQK010000007">
    <property type="protein sequence ID" value="MEE6258862.1"/>
    <property type="molecule type" value="Genomic_DNA"/>
</dbReference>
<keyword evidence="3" id="KW-0210">Decarboxylase</keyword>
<comment type="caution">
    <text evidence="7">The sequence shown here is derived from an EMBL/GenBank/DDBJ whole genome shotgun (WGS) entry which is preliminary data.</text>
</comment>
<sequence>MTPEEFRRHGKQVIDWIADYLSNIESFPVRAQVAPGDVRRALPVSPPECGSSFTEILADLDRTLLPGVTHWQHPRFFAYFPSNTSGAAILGDLLSSGLGVQGMLWATSPSCTELETVAVDWLAELLGLPRHFRTDATGGGVIQDSASSASLLATLAALSRATGGVTAHAGITGRHTLYVSSETHSSLEKAARIVGLGADNVRKVPVDPATLAMDATALDRMLATDLADGAIPVMVCATVGTTSTAAIDPVRAIGEVCREREVWLHVDAAYAGVAAVCPELRWVNDGVAEYADSYVTNPHKWLLTNFDCSVLWVADRAPLLDAMSIQPEYLRNRATSSGAVIDYRDWQIPLGRRFRALKLWAVMRWYGADGLRDHIRTGAALATEFATWVARDPDFELHEPQVLSLVCLRPRWPELSTGEANDATTRLMESLNASGALYLTHTKVDGRVLLRMAIGSPTTEERHLREAWLRIREEHRKTLADLALERAT</sequence>
<keyword evidence="8" id="KW-1185">Reference proteome</keyword>
<evidence type="ECO:0000256" key="2">
    <source>
        <dbReference type="ARBA" id="ARBA00009533"/>
    </source>
</evidence>
<proteinExistence type="inferred from homology"/>
<dbReference type="Proteomes" id="UP001332243">
    <property type="component" value="Unassembled WGS sequence"/>
</dbReference>
<dbReference type="InterPro" id="IPR015424">
    <property type="entry name" value="PyrdxlP-dep_Trfase"/>
</dbReference>
<dbReference type="InterPro" id="IPR002129">
    <property type="entry name" value="PyrdxlP-dep_de-COase"/>
</dbReference>
<dbReference type="InterPro" id="IPR015421">
    <property type="entry name" value="PyrdxlP-dep_Trfase_major"/>
</dbReference>
<comment type="similarity">
    <text evidence="2 6">Belongs to the group II decarboxylase family.</text>
</comment>
<comment type="cofactor">
    <cofactor evidence="1 6">
        <name>pyridoxal 5'-phosphate</name>
        <dbReference type="ChEBI" id="CHEBI:597326"/>
    </cofactor>
</comment>
<dbReference type="InterPro" id="IPR015422">
    <property type="entry name" value="PyrdxlP-dep_Trfase_small"/>
</dbReference>
<evidence type="ECO:0000256" key="5">
    <source>
        <dbReference type="ARBA" id="ARBA00023239"/>
    </source>
</evidence>
<dbReference type="Gene3D" id="3.40.640.10">
    <property type="entry name" value="Type I PLP-dependent aspartate aminotransferase-like (Major domain)"/>
    <property type="match status" value="1"/>
</dbReference>
<keyword evidence="4 6" id="KW-0663">Pyridoxal phosphate</keyword>
<gene>
    <name evidence="7" type="ORF">V1633_10205</name>
</gene>
<evidence type="ECO:0000256" key="3">
    <source>
        <dbReference type="ARBA" id="ARBA00022793"/>
    </source>
</evidence>
<dbReference type="Gene3D" id="1.20.1340.10">
    <property type="entry name" value="dopa decarboxylase, N-terminal domain"/>
    <property type="match status" value="1"/>
</dbReference>
<keyword evidence="5 6" id="KW-0456">Lyase</keyword>
<accession>A0ABU7RQU4</accession>
<evidence type="ECO:0000256" key="6">
    <source>
        <dbReference type="RuleBase" id="RU000382"/>
    </source>
</evidence>
<evidence type="ECO:0000313" key="8">
    <source>
        <dbReference type="Proteomes" id="UP001332243"/>
    </source>
</evidence>
<protein>
    <submittedName>
        <fullName evidence="7">Pyridoxal-dependent decarboxylase</fullName>
    </submittedName>
</protein>
<dbReference type="SUPFAM" id="SSF53383">
    <property type="entry name" value="PLP-dependent transferases"/>
    <property type="match status" value="1"/>
</dbReference>
<evidence type="ECO:0000256" key="4">
    <source>
        <dbReference type="ARBA" id="ARBA00022898"/>
    </source>
</evidence>
<dbReference type="RefSeq" id="WP_331213984.1">
    <property type="nucleotide sequence ID" value="NZ_JAZGQK010000007.1"/>
</dbReference>
<name>A0ABU7RQU4_9ACTN</name>
<evidence type="ECO:0000256" key="1">
    <source>
        <dbReference type="ARBA" id="ARBA00001933"/>
    </source>
</evidence>
<dbReference type="InterPro" id="IPR010977">
    <property type="entry name" value="Aromatic_deC"/>
</dbReference>
<dbReference type="PANTHER" id="PTHR11999">
    <property type="entry name" value="GROUP II PYRIDOXAL-5-PHOSPHATE DECARBOXYLASE"/>
    <property type="match status" value="1"/>
</dbReference>
<dbReference type="PRINTS" id="PR00800">
    <property type="entry name" value="YHDCRBOXLASE"/>
</dbReference>
<organism evidence="7 8">
    <name type="scientific">Plantactinospora sonchi</name>
    <dbReference type="NCBI Taxonomy" id="1544735"/>
    <lineage>
        <taxon>Bacteria</taxon>
        <taxon>Bacillati</taxon>
        <taxon>Actinomycetota</taxon>
        <taxon>Actinomycetes</taxon>
        <taxon>Micromonosporales</taxon>
        <taxon>Micromonosporaceae</taxon>
        <taxon>Plantactinospora</taxon>
    </lineage>
</organism>
<reference evidence="7 8" key="1">
    <citation type="submission" date="2024-01" db="EMBL/GenBank/DDBJ databases">
        <title>Genome insights into Plantactinospora sonchi sp. nov.</title>
        <authorList>
            <person name="Wang L."/>
        </authorList>
    </citation>
    <scope>NUCLEOTIDE SEQUENCE [LARGE SCALE GENOMIC DNA]</scope>
    <source>
        <strain evidence="7 8">NEAU-QY2</strain>
    </source>
</reference>
<evidence type="ECO:0000313" key="7">
    <source>
        <dbReference type="EMBL" id="MEE6258862.1"/>
    </source>
</evidence>
<dbReference type="PANTHER" id="PTHR11999:SF70">
    <property type="entry name" value="MIP05841P"/>
    <property type="match status" value="1"/>
</dbReference>